<evidence type="ECO:0000313" key="3">
    <source>
        <dbReference type="Proteomes" id="UP000479531"/>
    </source>
</evidence>
<dbReference type="Proteomes" id="UP000479531">
    <property type="component" value="Unassembled WGS sequence"/>
</dbReference>
<accession>A0A6L6XDK9</accession>
<dbReference type="NCBIfam" id="TIGR01641">
    <property type="entry name" value="phageSPP1_gp7"/>
    <property type="match status" value="1"/>
</dbReference>
<organism evidence="2 3">
    <name type="scientific">Roseburia intestinalis</name>
    <dbReference type="NCBI Taxonomy" id="166486"/>
    <lineage>
        <taxon>Bacteria</taxon>
        <taxon>Bacillati</taxon>
        <taxon>Bacillota</taxon>
        <taxon>Clostridia</taxon>
        <taxon>Lachnospirales</taxon>
        <taxon>Lachnospiraceae</taxon>
        <taxon>Roseburia</taxon>
    </lineage>
</organism>
<proteinExistence type="predicted"/>
<comment type="caution">
    <text evidence="2">The sequence shown here is derived from an EMBL/GenBank/DDBJ whole genome shotgun (WGS) entry which is preliminary data.</text>
</comment>
<dbReference type="InterPro" id="IPR006528">
    <property type="entry name" value="Phage_head_morphogenesis_dom"/>
</dbReference>
<sequence length="539" mass="61343">MEDAQHDTSVQKVQEIQEQFDRSITAINGKINAWYQRLADNNGISMQEAKKLLNAQELKEFQWNVDDYIKYGKENKINGAWEKELENASARVHIGRLEALKIEIQQEAEKLYGNCVDEIDQHIRTTYTSDFYHTAYEIQKGVGVGTTINRLDPRTVEMIVCKPWAVDGKNFSDRLWENKTKLINNLHNSLSRMCITGEAPDRAIAEISKQMKVSRAQAGRVVMTESAAFANKARQDCMEELDVEQFEVVETLDSHTCETCGGMDGKHFPMTEFQIGVTAPPFHPNCRGCTCPYFDDEFDSVGERAARGEDGKTYYVPGDMTYEEWKKSFVDDGVSDEKFTTKRKSTDGSVEIPDIKFATKKNSIITAKQKFEDTMTVSKAYDELPIRVKQTLSDITFEFGWDGSACDIVNRTIRVGIGTSKAEIFHEVGHLIENYMMDQNVVAKYKEYLVDGLSYSDIMIKTYYNSIGEPINIYILTGNRFESEYQARLYVNKMSDALNIDGTINTDLLGESISEAFRKYMNNESVSDEVRKIIEGVVL</sequence>
<dbReference type="Pfam" id="PF04233">
    <property type="entry name" value="Phage_Mu_F"/>
    <property type="match status" value="1"/>
</dbReference>
<protein>
    <recommendedName>
        <fullName evidence="1">Phage head morphogenesis domain-containing protein</fullName>
    </recommendedName>
</protein>
<name>A0A6L6XDK9_9FIRM</name>
<feature type="domain" description="Phage head morphogenesis" evidence="1">
    <location>
        <begin position="185"/>
        <end position="288"/>
    </location>
</feature>
<dbReference type="EMBL" id="WGGT01000004">
    <property type="protein sequence ID" value="MVQ45038.1"/>
    <property type="molecule type" value="Genomic_DNA"/>
</dbReference>
<gene>
    <name evidence="2" type="ORF">GCK47_04810</name>
</gene>
<evidence type="ECO:0000259" key="1">
    <source>
        <dbReference type="Pfam" id="PF04233"/>
    </source>
</evidence>
<reference evidence="2 3" key="1">
    <citation type="submission" date="2019-10" db="EMBL/GenBank/DDBJ databases">
        <title>Roseburia spp. ameliorate alcoholic fatty liver via restoration of gut barrier function.</title>
        <authorList>
            <person name="Seo B."/>
            <person name="Ko G."/>
        </authorList>
    </citation>
    <scope>NUCLEOTIDE SEQUENCE [LARGE SCALE GENOMIC DNA]</scope>
    <source>
        <strain evidence="2 3">SNUG30017</strain>
    </source>
</reference>
<dbReference type="AlphaFoldDB" id="A0A6L6XDK9"/>
<evidence type="ECO:0000313" key="2">
    <source>
        <dbReference type="EMBL" id="MVQ45038.1"/>
    </source>
</evidence>